<protein>
    <submittedName>
        <fullName evidence="1">Uncharacterized protein</fullName>
    </submittedName>
</protein>
<organism evidence="1">
    <name type="scientific">marine sediment metagenome</name>
    <dbReference type="NCBI Taxonomy" id="412755"/>
    <lineage>
        <taxon>unclassified sequences</taxon>
        <taxon>metagenomes</taxon>
        <taxon>ecological metagenomes</taxon>
    </lineage>
</organism>
<accession>A0A0F9LNM2</accession>
<proteinExistence type="predicted"/>
<gene>
    <name evidence="1" type="ORF">LCGC14_1486910</name>
</gene>
<reference evidence="1" key="1">
    <citation type="journal article" date="2015" name="Nature">
        <title>Complex archaea that bridge the gap between prokaryotes and eukaryotes.</title>
        <authorList>
            <person name="Spang A."/>
            <person name="Saw J.H."/>
            <person name="Jorgensen S.L."/>
            <person name="Zaremba-Niedzwiedzka K."/>
            <person name="Martijn J."/>
            <person name="Lind A.E."/>
            <person name="van Eijk R."/>
            <person name="Schleper C."/>
            <person name="Guy L."/>
            <person name="Ettema T.J."/>
        </authorList>
    </citation>
    <scope>NUCLEOTIDE SEQUENCE</scope>
</reference>
<evidence type="ECO:0000313" key="1">
    <source>
        <dbReference type="EMBL" id="KKM65875.1"/>
    </source>
</evidence>
<name>A0A0F9LNM2_9ZZZZ</name>
<dbReference type="AlphaFoldDB" id="A0A0F9LNM2"/>
<sequence length="206" mass="21605">MAFGVKAADITAIKAKTDNMPADPAGQSNVESAMATAHATTDGLVNSNLSEIQKAVTWLDFWSNHDDVIDLPAVAADTALPDVVVSGLPAGISLVRVVALLKVRAIENTSASGANAISGAQAVRVKKSTGVWGTDDLAAIDLPDNLWTVAASTRESGDVLIGDNDVKAEVDGNATYNLRFEDALVDYANLRLNDVMVGLRFYFTTG</sequence>
<dbReference type="EMBL" id="LAZR01010642">
    <property type="protein sequence ID" value="KKM65875.1"/>
    <property type="molecule type" value="Genomic_DNA"/>
</dbReference>
<comment type="caution">
    <text evidence="1">The sequence shown here is derived from an EMBL/GenBank/DDBJ whole genome shotgun (WGS) entry which is preliminary data.</text>
</comment>